<name>A0ACB9F6D4_CICIN</name>
<sequence>MPDSGSHKATGRNLPSWMSSRDTDKKSESKEAPEDKGKRQSKPHASQTTTSSESSLGANKPSKLLEGVVFVLSGFVNPERSTLRSQALEMGAKYEADWNNNCTLLVCAFPNTPKFRQVEADNGTIISKDWITECYNQKQLVGIEPYILHAGKPWRHQSSSSLSNNSSKQVDKSANSKPQPSATKKMANKHNKNEFSTSEVKKWAIDDIKRTISWLDSQEEKPDASEINKIAAEGILTCLQDAVDSLKQGQGLGKIMEEWSFVPRVIEELNKMDSVSTSKKEIYHQAIACKKIYEFEVGNLEKDTTDKNKRLKIEKGVKTENPTTSEAAAYDSDDTIEMTEDEVREAFDNIVNDDTS</sequence>
<comment type="caution">
    <text evidence="1">The sequence shown here is derived from an EMBL/GenBank/DDBJ whole genome shotgun (WGS) entry which is preliminary data.</text>
</comment>
<dbReference type="Proteomes" id="UP001055811">
    <property type="component" value="Linkage Group LG03"/>
</dbReference>
<organism evidence="1 2">
    <name type="scientific">Cichorium intybus</name>
    <name type="common">Chicory</name>
    <dbReference type="NCBI Taxonomy" id="13427"/>
    <lineage>
        <taxon>Eukaryota</taxon>
        <taxon>Viridiplantae</taxon>
        <taxon>Streptophyta</taxon>
        <taxon>Embryophyta</taxon>
        <taxon>Tracheophyta</taxon>
        <taxon>Spermatophyta</taxon>
        <taxon>Magnoliopsida</taxon>
        <taxon>eudicotyledons</taxon>
        <taxon>Gunneridae</taxon>
        <taxon>Pentapetalae</taxon>
        <taxon>asterids</taxon>
        <taxon>campanulids</taxon>
        <taxon>Asterales</taxon>
        <taxon>Asteraceae</taxon>
        <taxon>Cichorioideae</taxon>
        <taxon>Cichorieae</taxon>
        <taxon>Cichoriinae</taxon>
        <taxon>Cichorium</taxon>
    </lineage>
</organism>
<gene>
    <name evidence="1" type="ORF">L2E82_16736</name>
</gene>
<dbReference type="EMBL" id="CM042011">
    <property type="protein sequence ID" value="KAI3766667.1"/>
    <property type="molecule type" value="Genomic_DNA"/>
</dbReference>
<evidence type="ECO:0000313" key="2">
    <source>
        <dbReference type="Proteomes" id="UP001055811"/>
    </source>
</evidence>
<evidence type="ECO:0000313" key="1">
    <source>
        <dbReference type="EMBL" id="KAI3766667.1"/>
    </source>
</evidence>
<protein>
    <submittedName>
        <fullName evidence="1">Uncharacterized protein</fullName>
    </submittedName>
</protein>
<reference evidence="2" key="1">
    <citation type="journal article" date="2022" name="Mol. Ecol. Resour.">
        <title>The genomes of chicory, endive, great burdock and yacon provide insights into Asteraceae palaeo-polyploidization history and plant inulin production.</title>
        <authorList>
            <person name="Fan W."/>
            <person name="Wang S."/>
            <person name="Wang H."/>
            <person name="Wang A."/>
            <person name="Jiang F."/>
            <person name="Liu H."/>
            <person name="Zhao H."/>
            <person name="Xu D."/>
            <person name="Zhang Y."/>
        </authorList>
    </citation>
    <scope>NUCLEOTIDE SEQUENCE [LARGE SCALE GENOMIC DNA]</scope>
    <source>
        <strain evidence="2">cv. Punajuju</strain>
    </source>
</reference>
<accession>A0ACB9F6D4</accession>
<reference evidence="1 2" key="2">
    <citation type="journal article" date="2022" name="Mol. Ecol. Resour.">
        <title>The genomes of chicory, endive, great burdock and yacon provide insights into Asteraceae paleo-polyploidization history and plant inulin production.</title>
        <authorList>
            <person name="Fan W."/>
            <person name="Wang S."/>
            <person name="Wang H."/>
            <person name="Wang A."/>
            <person name="Jiang F."/>
            <person name="Liu H."/>
            <person name="Zhao H."/>
            <person name="Xu D."/>
            <person name="Zhang Y."/>
        </authorList>
    </citation>
    <scope>NUCLEOTIDE SEQUENCE [LARGE SCALE GENOMIC DNA]</scope>
    <source>
        <strain evidence="2">cv. Punajuju</strain>
        <tissue evidence="1">Leaves</tissue>
    </source>
</reference>
<keyword evidence="2" id="KW-1185">Reference proteome</keyword>
<proteinExistence type="predicted"/>